<proteinExistence type="inferred from homology"/>
<dbReference type="Proteomes" id="UP000198744">
    <property type="component" value="Unassembled WGS sequence"/>
</dbReference>
<protein>
    <submittedName>
        <fullName evidence="9">Glycine reductase complex selenoprotein A</fullName>
    </submittedName>
</protein>
<evidence type="ECO:0000256" key="3">
    <source>
        <dbReference type="ARBA" id="ARBA00023002"/>
    </source>
</evidence>
<evidence type="ECO:0000256" key="4">
    <source>
        <dbReference type="ARBA" id="ARBA00025583"/>
    </source>
</evidence>
<comment type="function">
    <text evidence="4">In the first step of glycine, betaine and sarcosine reductases, the substrate is bound to component PB via a Schiff base intermediate. Then the PB-activated substrate is nucleophilically attacked by the selenol anion of component PA to transform it to a carboxymethylated selenoether and the respective amine. By action of component PC, acetyl phosphate is formed, leaving component PA in its oxidized state. Finally component PA becomes reduced by the thioredoxin system to start a new catalytic cycle of reductive deamination.</text>
</comment>
<dbReference type="GO" id="GO:0033794">
    <property type="term" value="F:sarcosine reductase activity"/>
    <property type="evidence" value="ECO:0007669"/>
    <property type="project" value="UniProtKB-EC"/>
</dbReference>
<dbReference type="InterPro" id="IPR006812">
    <property type="entry name" value="GRDA"/>
</dbReference>
<evidence type="ECO:0000313" key="10">
    <source>
        <dbReference type="Proteomes" id="UP000198744"/>
    </source>
</evidence>
<keyword evidence="10" id="KW-1185">Reference proteome</keyword>
<evidence type="ECO:0000256" key="5">
    <source>
        <dbReference type="ARBA" id="ARBA00025846"/>
    </source>
</evidence>
<comment type="similarity">
    <text evidence="1">Belongs to the GrdA family.</text>
</comment>
<gene>
    <name evidence="9" type="ORF">SAMN04489760_10775</name>
</gene>
<evidence type="ECO:0000256" key="1">
    <source>
        <dbReference type="ARBA" id="ARBA00010866"/>
    </source>
</evidence>
<name>A0A1H7WQC6_9BACT</name>
<dbReference type="GO" id="GO:0030699">
    <property type="term" value="F:glycine reductase activity"/>
    <property type="evidence" value="ECO:0007669"/>
    <property type="project" value="UniProtKB-EC"/>
</dbReference>
<comment type="catalytic activity">
    <reaction evidence="7">
        <text>acetyl phosphate + trimethylamine + [thioredoxin]-disulfide + H2O = glycine betaine + [thioredoxin]-dithiol + phosphate + H(+)</text>
        <dbReference type="Rhea" id="RHEA:11848"/>
        <dbReference type="Rhea" id="RHEA-COMP:10698"/>
        <dbReference type="Rhea" id="RHEA-COMP:10700"/>
        <dbReference type="ChEBI" id="CHEBI:15377"/>
        <dbReference type="ChEBI" id="CHEBI:15378"/>
        <dbReference type="ChEBI" id="CHEBI:17750"/>
        <dbReference type="ChEBI" id="CHEBI:22191"/>
        <dbReference type="ChEBI" id="CHEBI:29950"/>
        <dbReference type="ChEBI" id="CHEBI:43474"/>
        <dbReference type="ChEBI" id="CHEBI:50058"/>
        <dbReference type="ChEBI" id="CHEBI:58389"/>
        <dbReference type="EC" id="1.21.4.4"/>
    </reaction>
</comment>
<dbReference type="EMBL" id="FOBS01000007">
    <property type="protein sequence ID" value="SEM23157.1"/>
    <property type="molecule type" value="Genomic_DNA"/>
</dbReference>
<organism evidence="9 10">
    <name type="scientific">Syntrophus gentianae</name>
    <dbReference type="NCBI Taxonomy" id="43775"/>
    <lineage>
        <taxon>Bacteria</taxon>
        <taxon>Pseudomonadati</taxon>
        <taxon>Thermodesulfobacteriota</taxon>
        <taxon>Syntrophia</taxon>
        <taxon>Syntrophales</taxon>
        <taxon>Syntrophaceae</taxon>
        <taxon>Syntrophus</taxon>
    </lineage>
</organism>
<comment type="subunit">
    <text evidence="5">Monomer. Component of the glycine, sarcosine and betaine reductase complexes, together with components B and C.</text>
</comment>
<evidence type="ECO:0000256" key="7">
    <source>
        <dbReference type="ARBA" id="ARBA00048189"/>
    </source>
</evidence>
<keyword evidence="3" id="KW-0560">Oxidoreductase</keyword>
<evidence type="ECO:0000256" key="2">
    <source>
        <dbReference type="ARBA" id="ARBA00022933"/>
    </source>
</evidence>
<dbReference type="AlphaFoldDB" id="A0A1H7WQC6"/>
<sequence length="50" mass="5313">MHYQGKEKGMFQGKKVIIFGDRDGVPGPAIAACMKAAGAQIVLTVTECFV</sequence>
<dbReference type="Pfam" id="PF04723">
    <property type="entry name" value="GRDA"/>
    <property type="match status" value="1"/>
</dbReference>
<comment type="catalytic activity">
    <reaction evidence="6">
        <text>acetyl phosphate + [thioredoxin]-disulfide + NH4(+) + H2O = [thioredoxin]-dithiol + glycine + phosphate + H(+)</text>
        <dbReference type="Rhea" id="RHEA:12232"/>
        <dbReference type="Rhea" id="RHEA-COMP:10698"/>
        <dbReference type="Rhea" id="RHEA-COMP:10700"/>
        <dbReference type="ChEBI" id="CHEBI:15377"/>
        <dbReference type="ChEBI" id="CHEBI:15378"/>
        <dbReference type="ChEBI" id="CHEBI:22191"/>
        <dbReference type="ChEBI" id="CHEBI:28938"/>
        <dbReference type="ChEBI" id="CHEBI:29950"/>
        <dbReference type="ChEBI" id="CHEBI:43474"/>
        <dbReference type="ChEBI" id="CHEBI:50058"/>
        <dbReference type="ChEBI" id="CHEBI:57305"/>
        <dbReference type="EC" id="1.21.4.2"/>
    </reaction>
</comment>
<dbReference type="GO" id="GO:0030700">
    <property type="term" value="C:glycine reductase complex"/>
    <property type="evidence" value="ECO:0007669"/>
    <property type="project" value="InterPro"/>
</dbReference>
<evidence type="ECO:0000313" key="9">
    <source>
        <dbReference type="EMBL" id="SEM23157.1"/>
    </source>
</evidence>
<dbReference type="GO" id="GO:0033795">
    <property type="term" value="F:betaine reductase activity"/>
    <property type="evidence" value="ECO:0007669"/>
    <property type="project" value="UniProtKB-EC"/>
</dbReference>
<reference evidence="9 10" key="1">
    <citation type="submission" date="2016-10" db="EMBL/GenBank/DDBJ databases">
        <authorList>
            <person name="de Groot N.N."/>
        </authorList>
    </citation>
    <scope>NUCLEOTIDE SEQUENCE [LARGE SCALE GENOMIC DNA]</scope>
    <source>
        <strain evidence="9 10">DSM 8423</strain>
    </source>
</reference>
<evidence type="ECO:0000256" key="8">
    <source>
        <dbReference type="ARBA" id="ARBA00048720"/>
    </source>
</evidence>
<comment type="catalytic activity">
    <reaction evidence="8">
        <text>acetyl phosphate + methylamine + [thioredoxin]-disulfide + H2O = sarcosine + [thioredoxin]-dithiol + phosphate + H(+)</text>
        <dbReference type="Rhea" id="RHEA:12825"/>
        <dbReference type="Rhea" id="RHEA-COMP:10698"/>
        <dbReference type="Rhea" id="RHEA-COMP:10700"/>
        <dbReference type="ChEBI" id="CHEBI:15377"/>
        <dbReference type="ChEBI" id="CHEBI:15378"/>
        <dbReference type="ChEBI" id="CHEBI:22191"/>
        <dbReference type="ChEBI" id="CHEBI:29950"/>
        <dbReference type="ChEBI" id="CHEBI:43474"/>
        <dbReference type="ChEBI" id="CHEBI:50058"/>
        <dbReference type="ChEBI" id="CHEBI:57433"/>
        <dbReference type="ChEBI" id="CHEBI:59338"/>
        <dbReference type="EC" id="1.21.4.3"/>
    </reaction>
</comment>
<evidence type="ECO:0000256" key="6">
    <source>
        <dbReference type="ARBA" id="ARBA00047603"/>
    </source>
</evidence>
<accession>A0A1H7WQC6</accession>
<dbReference type="STRING" id="43775.SAMN04489760_10775"/>
<keyword evidence="2" id="KW-0712">Selenocysteine</keyword>